<evidence type="ECO:0000313" key="5">
    <source>
        <dbReference type="Proteomes" id="UP001596380"/>
    </source>
</evidence>
<name>A0ABW2CTF7_9ACTN</name>
<evidence type="ECO:0008006" key="6">
    <source>
        <dbReference type="Google" id="ProtNLM"/>
    </source>
</evidence>
<accession>A0ABW2CTF7</accession>
<proteinExistence type="predicted"/>
<evidence type="ECO:0000256" key="3">
    <source>
        <dbReference type="SAM" id="SignalP"/>
    </source>
</evidence>
<keyword evidence="2" id="KW-0812">Transmembrane</keyword>
<feature type="signal peptide" evidence="3">
    <location>
        <begin position="1"/>
        <end position="26"/>
    </location>
</feature>
<dbReference type="Proteomes" id="UP001596380">
    <property type="component" value="Unassembled WGS sequence"/>
</dbReference>
<keyword evidence="2" id="KW-1133">Transmembrane helix</keyword>
<feature type="region of interest" description="Disordered" evidence="1">
    <location>
        <begin position="23"/>
        <end position="68"/>
    </location>
</feature>
<feature type="region of interest" description="Disordered" evidence="1">
    <location>
        <begin position="246"/>
        <end position="278"/>
    </location>
</feature>
<dbReference type="EMBL" id="JBHSXS010000033">
    <property type="protein sequence ID" value="MFC6885076.1"/>
    <property type="molecule type" value="Genomic_DNA"/>
</dbReference>
<keyword evidence="3" id="KW-0732">Signal</keyword>
<feature type="compositionally biased region" description="Basic and acidic residues" evidence="1">
    <location>
        <begin position="35"/>
        <end position="45"/>
    </location>
</feature>
<keyword evidence="5" id="KW-1185">Reference proteome</keyword>
<feature type="chain" id="PRO_5047540655" description="LPXTG cell wall anchor domain-containing protein" evidence="3">
    <location>
        <begin position="27"/>
        <end position="314"/>
    </location>
</feature>
<sequence>MGIKRLAAASAVSGAVLLSLAVPASADGPLQPKGPSDEPRTDARPAPKLRVADAPTINATPNPFTPGQELTVTAKGCDTEPVLGKTNDIFGDNAPGTFEKGAKPGEWTAKALSRKNLELGKPYTTQFTCEVDKVAQQLTLTAKVKDGTEPPDEPEKFRFGFDKIELSTRTVLPGGKFGMKVTCPTEVTATSASFVKEPEFKELGDEGTESDAPKWGATATFKKTLPSVVNVRITCAQYGSKVYSTKPGKKQVGNGSPTVPKGAPDTGDGTMSGTGGNGGGALYAGGSAALVAAAGLGGLALRRRAARSAAKENA</sequence>
<dbReference type="RefSeq" id="WP_160823454.1">
    <property type="nucleotide sequence ID" value="NZ_JBHSXE010000001.1"/>
</dbReference>
<organism evidence="4 5">
    <name type="scientific">Actinomadura yumaensis</name>
    <dbReference type="NCBI Taxonomy" id="111807"/>
    <lineage>
        <taxon>Bacteria</taxon>
        <taxon>Bacillati</taxon>
        <taxon>Actinomycetota</taxon>
        <taxon>Actinomycetes</taxon>
        <taxon>Streptosporangiales</taxon>
        <taxon>Thermomonosporaceae</taxon>
        <taxon>Actinomadura</taxon>
    </lineage>
</organism>
<evidence type="ECO:0000313" key="4">
    <source>
        <dbReference type="EMBL" id="MFC6885076.1"/>
    </source>
</evidence>
<keyword evidence="2" id="KW-0472">Membrane</keyword>
<gene>
    <name evidence="4" type="ORF">ACFQKB_35345</name>
</gene>
<protein>
    <recommendedName>
        <fullName evidence="6">LPXTG cell wall anchor domain-containing protein</fullName>
    </recommendedName>
</protein>
<feature type="transmembrane region" description="Helical" evidence="2">
    <location>
        <begin position="281"/>
        <end position="301"/>
    </location>
</feature>
<evidence type="ECO:0000256" key="1">
    <source>
        <dbReference type="SAM" id="MobiDB-lite"/>
    </source>
</evidence>
<comment type="caution">
    <text evidence="4">The sequence shown here is derived from an EMBL/GenBank/DDBJ whole genome shotgun (WGS) entry which is preliminary data.</text>
</comment>
<evidence type="ECO:0000256" key="2">
    <source>
        <dbReference type="SAM" id="Phobius"/>
    </source>
</evidence>
<reference evidence="5" key="1">
    <citation type="journal article" date="2019" name="Int. J. Syst. Evol. Microbiol.">
        <title>The Global Catalogue of Microorganisms (GCM) 10K type strain sequencing project: providing services to taxonomists for standard genome sequencing and annotation.</title>
        <authorList>
            <consortium name="The Broad Institute Genomics Platform"/>
            <consortium name="The Broad Institute Genome Sequencing Center for Infectious Disease"/>
            <person name="Wu L."/>
            <person name="Ma J."/>
        </authorList>
    </citation>
    <scope>NUCLEOTIDE SEQUENCE [LARGE SCALE GENOMIC DNA]</scope>
    <source>
        <strain evidence="5">JCM 3369</strain>
    </source>
</reference>